<geneLocation type="plasmid" evidence="1 2">
    <name>pPO70-1</name>
</geneLocation>
<organism evidence="1 2">
    <name type="scientific">Pandoraea oxalativorans</name>
    <dbReference type="NCBI Taxonomy" id="573737"/>
    <lineage>
        <taxon>Bacteria</taxon>
        <taxon>Pseudomonadati</taxon>
        <taxon>Pseudomonadota</taxon>
        <taxon>Betaproteobacteria</taxon>
        <taxon>Burkholderiales</taxon>
        <taxon>Burkholderiaceae</taxon>
        <taxon>Pandoraea</taxon>
    </lineage>
</organism>
<dbReference type="KEGG" id="pox:MB84_31440"/>
<protein>
    <submittedName>
        <fullName evidence="1">Uncharacterized protein</fullName>
    </submittedName>
</protein>
<proteinExistence type="predicted"/>
<dbReference type="AlphaFoldDB" id="A0A192B170"/>
<reference evidence="1" key="1">
    <citation type="submission" date="2016-06" db="EMBL/GenBank/DDBJ databases">
        <title>Pandoraea oxalativorans DSM 23570 Genome Sequencing.</title>
        <authorList>
            <person name="Ee R."/>
            <person name="Lim Y.-L."/>
            <person name="Yong D."/>
            <person name="Yin W.-F."/>
            <person name="Chan K.-G."/>
        </authorList>
    </citation>
    <scope>NUCLEOTIDE SEQUENCE</scope>
    <source>
        <strain evidence="1">DSM 23570</strain>
        <plasmid evidence="1">pPO70-1</plasmid>
    </source>
</reference>
<sequence length="71" mass="8080">MYSYEARVRADALWLKHGKRIKATLRPLGDPMKHALKAGGTNWRRGAIGARRMFAQSRNIRKTGSTWHSST</sequence>
<evidence type="ECO:0000313" key="1">
    <source>
        <dbReference type="EMBL" id="ANJ86772.1"/>
    </source>
</evidence>
<keyword evidence="1" id="KW-0614">Plasmid</keyword>
<accession>A0A192B170</accession>
<gene>
    <name evidence="1" type="ORF">MB84_31440</name>
</gene>
<dbReference type="Proteomes" id="UP000035050">
    <property type="component" value="Plasmid pPO70-1"/>
</dbReference>
<keyword evidence="2" id="KW-1185">Reference proteome</keyword>
<name>A0A192B170_9BURK</name>
<evidence type="ECO:0000313" key="2">
    <source>
        <dbReference type="Proteomes" id="UP000035050"/>
    </source>
</evidence>
<dbReference type="EMBL" id="CP011518">
    <property type="protein sequence ID" value="ANJ86772.1"/>
    <property type="molecule type" value="Genomic_DNA"/>
</dbReference>